<reference evidence="5 6" key="1">
    <citation type="journal article" date="2018" name="PLoS ONE">
        <title>The draft genome of Kipferlia bialata reveals reductive genome evolution in fornicate parasites.</title>
        <authorList>
            <person name="Tanifuji G."/>
            <person name="Takabayashi S."/>
            <person name="Kume K."/>
            <person name="Takagi M."/>
            <person name="Nakayama T."/>
            <person name="Kamikawa R."/>
            <person name="Inagaki Y."/>
            <person name="Hashimoto T."/>
        </authorList>
    </citation>
    <scope>NUCLEOTIDE SEQUENCE [LARGE SCALE GENOMIC DNA]</scope>
    <source>
        <strain evidence="5">NY0173</strain>
    </source>
</reference>
<dbReference type="AlphaFoldDB" id="A0A9K3GFM1"/>
<dbReference type="GO" id="GO:0005929">
    <property type="term" value="C:cilium"/>
    <property type="evidence" value="ECO:0007669"/>
    <property type="project" value="UniProtKB-SubCell"/>
</dbReference>
<feature type="region of interest" description="Disordered" evidence="4">
    <location>
        <begin position="184"/>
        <end position="204"/>
    </location>
</feature>
<feature type="non-terminal residue" evidence="5">
    <location>
        <position position="1"/>
    </location>
</feature>
<evidence type="ECO:0000256" key="3">
    <source>
        <dbReference type="ARBA" id="ARBA00023273"/>
    </source>
</evidence>
<evidence type="ECO:0000256" key="2">
    <source>
        <dbReference type="ARBA" id="ARBA00023069"/>
    </source>
</evidence>
<dbReference type="InterPro" id="IPR043596">
    <property type="entry name" value="CFAP53/TCHP"/>
</dbReference>
<evidence type="ECO:0008006" key="7">
    <source>
        <dbReference type="Google" id="ProtNLM"/>
    </source>
</evidence>
<feature type="compositionally biased region" description="Basic and acidic residues" evidence="4">
    <location>
        <begin position="259"/>
        <end position="304"/>
    </location>
</feature>
<accession>A0A9K3GFM1</accession>
<dbReference type="PANTHER" id="PTHR31183:SF1">
    <property type="entry name" value="CILIA- AND FLAGELLA-ASSOCIATED PROTEIN 53"/>
    <property type="match status" value="1"/>
</dbReference>
<comment type="caution">
    <text evidence="5">The sequence shown here is derived from an EMBL/GenBank/DDBJ whole genome shotgun (WGS) entry which is preliminary data.</text>
</comment>
<evidence type="ECO:0000256" key="1">
    <source>
        <dbReference type="ARBA" id="ARBA00004138"/>
    </source>
</evidence>
<feature type="compositionally biased region" description="Basic and acidic residues" evidence="4">
    <location>
        <begin position="327"/>
        <end position="341"/>
    </location>
</feature>
<sequence length="380" mass="45040">VNRIAAQREAERQEFVDAKKSQQWLANSESMRTATSMIKREEADAIQTFQKAHKQRQRMQDKRDDEFWLSVHEAELAKEEERERQRVAKTHVLKDEYTQALQGQMATQTALRQKEVEAKLAEDEAIKEEQRNNAYLAELEDERRRLKELMQAVMIQEQGQRNIERAIDERETEHSEAAIRIEAARAEEERERQERHAKSLRHQREALASMRAAEKRRQYQAQEEAMVDDFLANQQAALEADKQRREQRKAEASAGLLKECMEENDHRLSYRQAQRERERQEREQELREGERRAQEAKREAAEKEAMLYNRASQYKADLSEQIRERESLAQAKRERELEAERSLAAADEEEAHRVEQYLQSQRERVQRIKRNGQGMANLFG</sequence>
<feature type="compositionally biased region" description="Basic and acidic residues" evidence="4">
    <location>
        <begin position="239"/>
        <end position="251"/>
    </location>
</feature>
<comment type="subcellular location">
    <subcellularLocation>
        <location evidence="1">Cell projection</location>
        <location evidence="1">Cilium</location>
    </subcellularLocation>
</comment>
<feature type="region of interest" description="Disordered" evidence="4">
    <location>
        <begin position="327"/>
        <end position="355"/>
    </location>
</feature>
<dbReference type="EMBL" id="BDIP01000322">
    <property type="protein sequence ID" value="GIQ81163.1"/>
    <property type="molecule type" value="Genomic_DNA"/>
</dbReference>
<keyword evidence="2" id="KW-0969">Cilium</keyword>
<dbReference type="PANTHER" id="PTHR31183">
    <property type="entry name" value="TRICHOPLEIN KERATIN FILAMENT-BINDING PROTEIN FAMILY MEMBER"/>
    <property type="match status" value="1"/>
</dbReference>
<name>A0A9K3GFM1_9EUKA</name>
<keyword evidence="3" id="KW-0966">Cell projection</keyword>
<protein>
    <recommendedName>
        <fullName evidence="7">Trichohyalin-plectin-homology domain-containing protein</fullName>
    </recommendedName>
</protein>
<proteinExistence type="predicted"/>
<evidence type="ECO:0000256" key="4">
    <source>
        <dbReference type="SAM" id="MobiDB-lite"/>
    </source>
</evidence>
<feature type="region of interest" description="Disordered" evidence="4">
    <location>
        <begin position="239"/>
        <end position="304"/>
    </location>
</feature>
<keyword evidence="6" id="KW-1185">Reference proteome</keyword>
<organism evidence="5 6">
    <name type="scientific">Kipferlia bialata</name>
    <dbReference type="NCBI Taxonomy" id="797122"/>
    <lineage>
        <taxon>Eukaryota</taxon>
        <taxon>Metamonada</taxon>
        <taxon>Carpediemonas-like organisms</taxon>
        <taxon>Kipferlia</taxon>
    </lineage>
</organism>
<evidence type="ECO:0000313" key="6">
    <source>
        <dbReference type="Proteomes" id="UP000265618"/>
    </source>
</evidence>
<evidence type="ECO:0000313" key="5">
    <source>
        <dbReference type="EMBL" id="GIQ81163.1"/>
    </source>
</evidence>
<dbReference type="Proteomes" id="UP000265618">
    <property type="component" value="Unassembled WGS sequence"/>
</dbReference>
<gene>
    <name evidence="5" type="ORF">KIPB_002078</name>
</gene>